<dbReference type="PANTHER" id="PTHR43806">
    <property type="entry name" value="PEPTIDASE S8"/>
    <property type="match status" value="1"/>
</dbReference>
<dbReference type="GO" id="GO:0006508">
    <property type="term" value="P:proteolysis"/>
    <property type="evidence" value="ECO:0007669"/>
    <property type="project" value="UniProtKB-KW"/>
</dbReference>
<evidence type="ECO:0000256" key="1">
    <source>
        <dbReference type="ARBA" id="ARBA00011073"/>
    </source>
</evidence>
<dbReference type="PRINTS" id="PR00723">
    <property type="entry name" value="SUBTILISIN"/>
</dbReference>
<organism evidence="6 7">
    <name type="scientific">Ignicoccus hospitalis (strain KIN4/I / DSM 18386 / JCM 14125)</name>
    <dbReference type="NCBI Taxonomy" id="453591"/>
    <lineage>
        <taxon>Archaea</taxon>
        <taxon>Thermoproteota</taxon>
        <taxon>Thermoprotei</taxon>
        <taxon>Desulfurococcales</taxon>
        <taxon>Desulfurococcaceae</taxon>
        <taxon>Ignicoccus</taxon>
    </lineage>
</organism>
<dbReference type="GO" id="GO:0004252">
    <property type="term" value="F:serine-type endopeptidase activity"/>
    <property type="evidence" value="ECO:0007669"/>
    <property type="project" value="InterPro"/>
</dbReference>
<dbReference type="PROSITE" id="PS00138">
    <property type="entry name" value="SUBTILASE_SER"/>
    <property type="match status" value="1"/>
</dbReference>
<evidence type="ECO:0000256" key="2">
    <source>
        <dbReference type="ARBA" id="ARBA00022670"/>
    </source>
</evidence>
<feature type="domain" description="Peptidase S8/S53" evidence="5">
    <location>
        <begin position="42"/>
        <end position="358"/>
    </location>
</feature>
<evidence type="ECO:0000313" key="6">
    <source>
        <dbReference type="EMBL" id="ABU81716.1"/>
    </source>
</evidence>
<dbReference type="HOGENOM" id="CLU_582182_0_0_2"/>
<dbReference type="EMBL" id="CP000816">
    <property type="protein sequence ID" value="ABU81716.1"/>
    <property type="molecule type" value="Genomic_DNA"/>
</dbReference>
<dbReference type="SUPFAM" id="SSF52743">
    <property type="entry name" value="Subtilisin-like"/>
    <property type="match status" value="1"/>
</dbReference>
<dbReference type="STRING" id="453591.Igni_0534"/>
<dbReference type="InterPro" id="IPR023828">
    <property type="entry name" value="Peptidase_S8_Ser-AS"/>
</dbReference>
<dbReference type="KEGG" id="iho:Igni_0534"/>
<dbReference type="InterPro" id="IPR000209">
    <property type="entry name" value="Peptidase_S8/S53_dom"/>
</dbReference>
<dbReference type="PhylomeDB" id="A8A9W4"/>
<dbReference type="eggNOG" id="arCOG00702">
    <property type="taxonomic scope" value="Archaea"/>
</dbReference>
<gene>
    <name evidence="6" type="ordered locus">Igni_0534</name>
</gene>
<keyword evidence="2" id="KW-0645">Protease</keyword>
<sequence>MRALIILLLVVSSMLADSGDCAFGWWKDLLRAPDAHSEGVTGKGVVALVIDTGVDAEVIKSVFNRTVDRYFNAAYEAHKDECFKYVDYKNVTMCVYGLTEVGGRSAYLAAPVNETTDLAGHGTAVAAALLSVAPDVDLHVAKVACYVLLLDENGSVTYAIPFIDPEALKLALERAVNGTDVVNLSLGSVTPVTGPLPDVPTALALRGLWDVIYSKSSETAFVAAAGNEGLKVPSFPALSEHVIGVSALAYKDGEFEVASFSDGGPGVDFSSVGVGLYLPVPKYSYIAEAVKDPCAEEVGRALFLRLDGTSFAAPLVSGTAALWIQRTGVKGTSEVREVLKQNSLHPFGPGWSPEAGWGVPVAVPVEGQGLSLPGIPFAGLPALLLAKRKRGATLLTIMMISSSAFAVEPEKLGEAFAISSLATWTAYYVANGLGPVASLWMATFNTLIVTALLAISWKVVELVCATIKC</sequence>
<evidence type="ECO:0000256" key="4">
    <source>
        <dbReference type="ARBA" id="ARBA00022825"/>
    </source>
</evidence>
<dbReference type="AlphaFoldDB" id="A8A9W4"/>
<evidence type="ECO:0000313" key="7">
    <source>
        <dbReference type="Proteomes" id="UP000000262"/>
    </source>
</evidence>
<dbReference type="InterPro" id="IPR015500">
    <property type="entry name" value="Peptidase_S8_subtilisin-rel"/>
</dbReference>
<keyword evidence="7" id="KW-1185">Reference proteome</keyword>
<dbReference type="RefSeq" id="WP_011998568.1">
    <property type="nucleotide sequence ID" value="NC_009776.1"/>
</dbReference>
<dbReference type="PROSITE" id="PS51892">
    <property type="entry name" value="SUBTILASE"/>
    <property type="match status" value="1"/>
</dbReference>
<dbReference type="Proteomes" id="UP000000262">
    <property type="component" value="Chromosome"/>
</dbReference>
<dbReference type="Pfam" id="PF00082">
    <property type="entry name" value="Peptidase_S8"/>
    <property type="match status" value="1"/>
</dbReference>
<proteinExistence type="inferred from homology"/>
<dbReference type="Gene3D" id="3.40.50.200">
    <property type="entry name" value="Peptidase S8/S53 domain"/>
    <property type="match status" value="1"/>
</dbReference>
<keyword evidence="4" id="KW-0720">Serine protease</keyword>
<dbReference type="InterPro" id="IPR050131">
    <property type="entry name" value="Peptidase_S8_subtilisin-like"/>
</dbReference>
<name>A8A9W4_IGNH4</name>
<dbReference type="OrthoDB" id="341609at2157"/>
<keyword evidence="3" id="KW-0378">Hydrolase</keyword>
<evidence type="ECO:0000256" key="3">
    <source>
        <dbReference type="ARBA" id="ARBA00022801"/>
    </source>
</evidence>
<accession>A8A9W4</accession>
<comment type="similarity">
    <text evidence="1">Belongs to the peptidase S8 family.</text>
</comment>
<protein>
    <submittedName>
        <fullName evidence="6">Peptidase S8 and S53, subtilisin, kexin, sedolisin</fullName>
    </submittedName>
</protein>
<dbReference type="InterPro" id="IPR036852">
    <property type="entry name" value="Peptidase_S8/S53_dom_sf"/>
</dbReference>
<dbReference type="PANTHER" id="PTHR43806:SF11">
    <property type="entry name" value="CEREVISIN-RELATED"/>
    <property type="match status" value="1"/>
</dbReference>
<evidence type="ECO:0000259" key="5">
    <source>
        <dbReference type="Pfam" id="PF00082"/>
    </source>
</evidence>
<reference evidence="6 7" key="1">
    <citation type="journal article" date="2008" name="Genome Biol.">
        <title>A genomic analysis of the archaeal system Ignicoccus hospitalis-Nanoarchaeum equitans.</title>
        <authorList>
            <person name="Podar M."/>
            <person name="Anderson I."/>
            <person name="Makarova K.S."/>
            <person name="Elkins J.G."/>
            <person name="Ivanova N."/>
            <person name="Wall M.A."/>
            <person name="Lykidis A."/>
            <person name="Mavromatis K."/>
            <person name="Sun H."/>
            <person name="Hudson M.E."/>
            <person name="Chen W."/>
            <person name="Deciu C."/>
            <person name="Hutchison D."/>
            <person name="Eads J.R."/>
            <person name="Anderson A."/>
            <person name="Fernandes F."/>
            <person name="Szeto E."/>
            <person name="Lapidus A."/>
            <person name="Kyrpides N.C."/>
            <person name="Saier M.H.Jr."/>
            <person name="Richardson P.M."/>
            <person name="Rachel R."/>
            <person name="Huber H."/>
            <person name="Eisen J.A."/>
            <person name="Koonin E.V."/>
            <person name="Keller M."/>
            <person name="Stetter K.O."/>
        </authorList>
    </citation>
    <scope>NUCLEOTIDE SEQUENCE [LARGE SCALE GENOMIC DNA]</scope>
    <source>
        <strain evidence="7">KIN4/I / DSM 18386 / JCM 14125</strain>
    </source>
</reference>
<dbReference type="GeneID" id="5562898"/>